<dbReference type="Pfam" id="PF13650">
    <property type="entry name" value="Asp_protease_2"/>
    <property type="match status" value="1"/>
</dbReference>
<dbReference type="AlphaFoldDB" id="F4QLT0"/>
<dbReference type="Pfam" id="PF13975">
    <property type="entry name" value="gag-asp_proteas"/>
    <property type="match status" value="1"/>
</dbReference>
<dbReference type="OrthoDB" id="107347at2"/>
<organism evidence="1 2">
    <name type="scientific">Asticcacaulis biprosthecium C19</name>
    <dbReference type="NCBI Taxonomy" id="715226"/>
    <lineage>
        <taxon>Bacteria</taxon>
        <taxon>Pseudomonadati</taxon>
        <taxon>Pseudomonadota</taxon>
        <taxon>Alphaproteobacteria</taxon>
        <taxon>Caulobacterales</taxon>
        <taxon>Caulobacteraceae</taxon>
        <taxon>Asticcacaulis</taxon>
    </lineage>
</organism>
<dbReference type="EMBL" id="GL883077">
    <property type="protein sequence ID" value="EGF92349.1"/>
    <property type="molecule type" value="Genomic_DNA"/>
</dbReference>
<keyword evidence="2" id="KW-1185">Reference proteome</keyword>
<sequence length="312" mass="33698">MIDRRTCFLGGLALLPGVARAETVTVLPIALAAIGTPTLSLTLGQHGPFRFMIDTGASLSGMHDALAQQAGLRRTGEVGVSAYGGQSMVSVYLAEDVLFAGLHRQDKLIVTGYTQLPLKDADGLLGAGFVTRRPSVIDFERRQVRLHETLPDIKGFHRLDTQAVAGPAGVEQRVLVRVMLDGRPFNLMVDTGSASEITLYSHVVRQQKLSSRYPFLADGVRRGLTGQRVQQRMVRMEGLELGPYGMADTPVTLTHPDAGPSDTSYDGLIGIRTLRQFTLAFTGGHGLAVKAAPGFQPRKVDSWVQAVPKLTR</sequence>
<gene>
    <name evidence="1" type="ORF">ABI_07850</name>
</gene>
<dbReference type="InterPro" id="IPR021109">
    <property type="entry name" value="Peptidase_aspartic_dom_sf"/>
</dbReference>
<dbReference type="eggNOG" id="COG3577">
    <property type="taxonomic scope" value="Bacteria"/>
</dbReference>
<accession>F4QLT0</accession>
<reference evidence="2" key="1">
    <citation type="submission" date="2011-03" db="EMBL/GenBank/DDBJ databases">
        <title>Draft genome sequence of Brevundimonas diminuta.</title>
        <authorList>
            <person name="Brown P.J.B."/>
            <person name="Buechlein A."/>
            <person name="Hemmerich C."/>
            <person name="Brun Y.V."/>
        </authorList>
    </citation>
    <scope>NUCLEOTIDE SEQUENCE [LARGE SCALE GENOMIC DNA]</scope>
    <source>
        <strain evidence="2">C19</strain>
    </source>
</reference>
<evidence type="ECO:0000313" key="1">
    <source>
        <dbReference type="EMBL" id="EGF92349.1"/>
    </source>
</evidence>
<dbReference type="Gene3D" id="2.40.70.10">
    <property type="entry name" value="Acid Proteases"/>
    <property type="match status" value="2"/>
</dbReference>
<dbReference type="SUPFAM" id="SSF50630">
    <property type="entry name" value="Acid proteases"/>
    <property type="match status" value="2"/>
</dbReference>
<protein>
    <recommendedName>
        <fullName evidence="3">Aspartyl protease</fullName>
    </recommendedName>
</protein>
<dbReference type="Proteomes" id="UP000006512">
    <property type="component" value="Unassembled WGS sequence"/>
</dbReference>
<proteinExistence type="predicted"/>
<name>F4QLT0_9CAUL</name>
<dbReference type="STRING" id="715226.ABI_07850"/>
<evidence type="ECO:0008006" key="3">
    <source>
        <dbReference type="Google" id="ProtNLM"/>
    </source>
</evidence>
<evidence type="ECO:0000313" key="2">
    <source>
        <dbReference type="Proteomes" id="UP000006512"/>
    </source>
</evidence>
<dbReference type="HOGENOM" id="CLU_890385_0_0_5"/>
<dbReference type="RefSeq" id="WP_006271524.1">
    <property type="nucleotide sequence ID" value="NZ_GL883077.1"/>
</dbReference>